<keyword evidence="3" id="KW-0812">Transmembrane</keyword>
<accession>A0A7J4J200</accession>
<reference evidence="6" key="1">
    <citation type="journal article" date="2020" name="bioRxiv">
        <title>A rank-normalized archaeal taxonomy based on genome phylogeny resolves widespread incomplete and uneven classifications.</title>
        <authorList>
            <person name="Rinke C."/>
            <person name="Chuvochina M."/>
            <person name="Mussig A.J."/>
            <person name="Chaumeil P.-A."/>
            <person name="Waite D.W."/>
            <person name="Whitman W.B."/>
            <person name="Parks D.H."/>
            <person name="Hugenholtz P."/>
        </authorList>
    </citation>
    <scope>NUCLEOTIDE SEQUENCE [LARGE SCALE GENOMIC DNA]</scope>
</reference>
<dbReference type="CDD" id="cd06423">
    <property type="entry name" value="CESA_like"/>
    <property type="match status" value="1"/>
</dbReference>
<evidence type="ECO:0000256" key="3">
    <source>
        <dbReference type="SAM" id="Phobius"/>
    </source>
</evidence>
<keyword evidence="2 5" id="KW-0808">Transferase</keyword>
<evidence type="ECO:0000313" key="6">
    <source>
        <dbReference type="Proteomes" id="UP000565078"/>
    </source>
</evidence>
<dbReference type="Proteomes" id="UP000565078">
    <property type="component" value="Unassembled WGS sequence"/>
</dbReference>
<organism evidence="5 6">
    <name type="scientific">Candidatus Iainarchaeum sp</name>
    <dbReference type="NCBI Taxonomy" id="3101447"/>
    <lineage>
        <taxon>Archaea</taxon>
        <taxon>Candidatus Iainarchaeota</taxon>
        <taxon>Candidatus Iainarchaeia</taxon>
        <taxon>Candidatus Iainarchaeales</taxon>
        <taxon>Candidatus Iainarchaeaceae</taxon>
        <taxon>Candidatus Iainarchaeum</taxon>
    </lineage>
</organism>
<dbReference type="InterPro" id="IPR029044">
    <property type="entry name" value="Nucleotide-diphossugar_trans"/>
</dbReference>
<feature type="transmembrane region" description="Helical" evidence="3">
    <location>
        <begin position="304"/>
        <end position="327"/>
    </location>
</feature>
<protein>
    <submittedName>
        <fullName evidence="5">Glycosyltransferase family 2 protein</fullName>
    </submittedName>
</protein>
<dbReference type="Pfam" id="PF00535">
    <property type="entry name" value="Glycos_transf_2"/>
    <property type="match status" value="1"/>
</dbReference>
<feature type="domain" description="Glycosyltransferase 2-like" evidence="4">
    <location>
        <begin position="67"/>
        <end position="230"/>
    </location>
</feature>
<dbReference type="PANTHER" id="PTHR43630:SF1">
    <property type="entry name" value="POLY-BETA-1,6-N-ACETYL-D-GLUCOSAMINE SYNTHASE"/>
    <property type="match status" value="1"/>
</dbReference>
<keyword evidence="1" id="KW-0328">Glycosyltransferase</keyword>
<evidence type="ECO:0000256" key="1">
    <source>
        <dbReference type="ARBA" id="ARBA00022676"/>
    </source>
</evidence>
<feature type="transmembrane region" description="Helical" evidence="3">
    <location>
        <begin position="334"/>
        <end position="359"/>
    </location>
</feature>
<dbReference type="GO" id="GO:0016757">
    <property type="term" value="F:glycosyltransferase activity"/>
    <property type="evidence" value="ECO:0007669"/>
    <property type="project" value="UniProtKB-KW"/>
</dbReference>
<dbReference type="Gene3D" id="3.90.550.10">
    <property type="entry name" value="Spore Coat Polysaccharide Biosynthesis Protein SpsA, Chain A"/>
    <property type="match status" value="1"/>
</dbReference>
<proteinExistence type="predicted"/>
<evidence type="ECO:0000256" key="2">
    <source>
        <dbReference type="ARBA" id="ARBA00022679"/>
    </source>
</evidence>
<dbReference type="PANTHER" id="PTHR43630">
    <property type="entry name" value="POLY-BETA-1,6-N-ACETYL-D-GLUCOSAMINE SYNTHASE"/>
    <property type="match status" value="1"/>
</dbReference>
<comment type="caution">
    <text evidence="5">The sequence shown here is derived from an EMBL/GenBank/DDBJ whole genome shotgun (WGS) entry which is preliminary data.</text>
</comment>
<name>A0A7J4J200_9ARCH</name>
<sequence length="428" mass="47816">MAIKPRTIIIFAFLLLAVYAVVKVVSFFWLVVFFNVLLIYINAVFLFAYFEMKPPGSMQHGKLPSVSIVIPNYNGAQTIVQCIESVKGLGYPSKKEIIVVDDGSNDSSGGLLEKMSGIKVIFKRKNEGKAAALNDGIRAAAGELIATIDSDTYPEPDSLVKMVAQFTSADIGAVTGFVRAANARGYIEKIQEVEYLISFGFFQSVLSDINAVFVTPGPMSLFKAGVLKEIGGFDEKNITEDMEIALRLRRHGYRIVTCLEAHIYTQVPSTMKHLFRQRVRWYRGKFFNTVKYRDMLFNPRFGEFGLFTFPFSVMLEWCIVLFVFVFIAGNIESLANFAGLFAAWSSVGGNVSALIPVTLSVSPSIYFYLFGVCFYSVFVYISHNLAGDKISIGKLPEIALFILAYGLFILIVFFVGFYREINSSDYAW</sequence>
<keyword evidence="3" id="KW-1133">Transmembrane helix</keyword>
<evidence type="ECO:0000259" key="4">
    <source>
        <dbReference type="Pfam" id="PF00535"/>
    </source>
</evidence>
<feature type="transmembrane region" description="Helical" evidence="3">
    <location>
        <begin position="30"/>
        <end position="50"/>
    </location>
</feature>
<evidence type="ECO:0000313" key="5">
    <source>
        <dbReference type="EMBL" id="HIH10435.1"/>
    </source>
</evidence>
<feature type="transmembrane region" description="Helical" evidence="3">
    <location>
        <begin position="398"/>
        <end position="418"/>
    </location>
</feature>
<dbReference type="InterPro" id="IPR001173">
    <property type="entry name" value="Glyco_trans_2-like"/>
</dbReference>
<dbReference type="SUPFAM" id="SSF53448">
    <property type="entry name" value="Nucleotide-diphospho-sugar transferases"/>
    <property type="match status" value="1"/>
</dbReference>
<dbReference type="EMBL" id="DUGC01000116">
    <property type="protein sequence ID" value="HIH10435.1"/>
    <property type="molecule type" value="Genomic_DNA"/>
</dbReference>
<gene>
    <name evidence="5" type="ORF">HA254_07265</name>
</gene>
<keyword evidence="3" id="KW-0472">Membrane</keyword>
<dbReference type="AlphaFoldDB" id="A0A7J4J200"/>
<feature type="transmembrane region" description="Helical" evidence="3">
    <location>
        <begin position="365"/>
        <end position="386"/>
    </location>
</feature>